<dbReference type="InterPro" id="IPR057246">
    <property type="entry name" value="CARBOXYPEPT_ZN_1"/>
</dbReference>
<dbReference type="PANTHER" id="PTHR11705:SF91">
    <property type="entry name" value="FI01817P-RELATED"/>
    <property type="match status" value="1"/>
</dbReference>
<dbReference type="InterPro" id="IPR000834">
    <property type="entry name" value="Peptidase_M14"/>
</dbReference>
<keyword evidence="5" id="KW-0479">Metal-binding</keyword>
<dbReference type="PROSITE" id="PS00133">
    <property type="entry name" value="CARBOXYPEPT_ZN_2"/>
    <property type="match status" value="1"/>
</dbReference>
<organism evidence="14 15">
    <name type="scientific">Orchesella dallaii</name>
    <dbReference type="NCBI Taxonomy" id="48710"/>
    <lineage>
        <taxon>Eukaryota</taxon>
        <taxon>Metazoa</taxon>
        <taxon>Ecdysozoa</taxon>
        <taxon>Arthropoda</taxon>
        <taxon>Hexapoda</taxon>
        <taxon>Collembola</taxon>
        <taxon>Entomobryomorpha</taxon>
        <taxon>Entomobryoidea</taxon>
        <taxon>Orchesellidae</taxon>
        <taxon>Orchesellinae</taxon>
        <taxon>Orchesella</taxon>
    </lineage>
</organism>
<dbReference type="InterPro" id="IPR057247">
    <property type="entry name" value="CARBOXYPEPT_ZN_2"/>
</dbReference>
<keyword evidence="7" id="KW-0378">Hydrolase</keyword>
<evidence type="ECO:0000256" key="5">
    <source>
        <dbReference type="ARBA" id="ARBA00022723"/>
    </source>
</evidence>
<dbReference type="CDD" id="cd03860">
    <property type="entry name" value="M14_CP_A-B_like"/>
    <property type="match status" value="1"/>
</dbReference>
<dbReference type="SMART" id="SM00631">
    <property type="entry name" value="Zn_pept"/>
    <property type="match status" value="1"/>
</dbReference>
<dbReference type="Gene3D" id="3.30.70.340">
    <property type="entry name" value="Metallocarboxypeptidase-like"/>
    <property type="match status" value="1"/>
</dbReference>
<evidence type="ECO:0000256" key="7">
    <source>
        <dbReference type="ARBA" id="ARBA00022801"/>
    </source>
</evidence>
<name>A0ABP1QGX4_9HEXA</name>
<evidence type="ECO:0000256" key="8">
    <source>
        <dbReference type="ARBA" id="ARBA00022833"/>
    </source>
</evidence>
<evidence type="ECO:0000256" key="1">
    <source>
        <dbReference type="ARBA" id="ARBA00001947"/>
    </source>
</evidence>
<dbReference type="Proteomes" id="UP001642540">
    <property type="component" value="Unassembled WGS sequence"/>
</dbReference>
<evidence type="ECO:0000256" key="9">
    <source>
        <dbReference type="ARBA" id="ARBA00023049"/>
    </source>
</evidence>
<accession>A0ABP1QGX4</accession>
<comment type="caution">
    <text evidence="14">The sequence shown here is derived from an EMBL/GenBank/DDBJ whole genome shotgun (WGS) entry which is preliminary data.</text>
</comment>
<keyword evidence="6 12" id="KW-0732">Signal</keyword>
<feature type="chain" id="PRO_5045824339" description="Peptidase M14 domain-containing protein" evidence="12">
    <location>
        <begin position="28"/>
        <end position="441"/>
    </location>
</feature>
<feature type="domain" description="Peptidase M14" evidence="13">
    <location>
        <begin position="141"/>
        <end position="432"/>
    </location>
</feature>
<keyword evidence="9" id="KW-0482">Metalloprotease</keyword>
<evidence type="ECO:0000256" key="11">
    <source>
        <dbReference type="PROSITE-ProRule" id="PRU01379"/>
    </source>
</evidence>
<comment type="cofactor">
    <cofactor evidence="1">
        <name>Zn(2+)</name>
        <dbReference type="ChEBI" id="CHEBI:29105"/>
    </cofactor>
</comment>
<evidence type="ECO:0000256" key="6">
    <source>
        <dbReference type="ARBA" id="ARBA00022729"/>
    </source>
</evidence>
<dbReference type="PROSITE" id="PS52035">
    <property type="entry name" value="PEPTIDASE_M14"/>
    <property type="match status" value="1"/>
</dbReference>
<evidence type="ECO:0000256" key="3">
    <source>
        <dbReference type="ARBA" id="ARBA00022645"/>
    </source>
</evidence>
<dbReference type="PROSITE" id="PS00132">
    <property type="entry name" value="CARBOXYPEPT_ZN_1"/>
    <property type="match status" value="1"/>
</dbReference>
<evidence type="ECO:0000259" key="13">
    <source>
        <dbReference type="PROSITE" id="PS52035"/>
    </source>
</evidence>
<keyword evidence="3" id="KW-0121">Carboxypeptidase</keyword>
<evidence type="ECO:0000256" key="12">
    <source>
        <dbReference type="SAM" id="SignalP"/>
    </source>
</evidence>
<proteinExistence type="inferred from homology"/>
<evidence type="ECO:0000256" key="10">
    <source>
        <dbReference type="ARBA" id="ARBA00023157"/>
    </source>
</evidence>
<evidence type="ECO:0000313" key="14">
    <source>
        <dbReference type="EMBL" id="CAL8102672.1"/>
    </source>
</evidence>
<keyword evidence="4" id="KW-0645">Protease</keyword>
<feature type="active site" description="Proton donor/acceptor" evidence="11">
    <location>
        <position position="398"/>
    </location>
</feature>
<dbReference type="SUPFAM" id="SSF54897">
    <property type="entry name" value="Protease propeptides/inhibitors"/>
    <property type="match status" value="1"/>
</dbReference>
<evidence type="ECO:0000313" key="15">
    <source>
        <dbReference type="Proteomes" id="UP001642540"/>
    </source>
</evidence>
<sequence length="441" mass="49381">MRENGSLGRVGFLIPTCLLLQVLLVLGNPTVSQNSSEEEKKSYRNYKVLRTQPVDNKDVLDKLMTFAGVEDISFWKYPVMNGSADIMASPDKVAFVEETFKDMGIEHMTVINDVEELFQGQNPDVDNEYNLKQNGGMSFTRYHRYNEIISYAKQQAARDGMVSYQSIGTSSEGREIGLVKISDGTGGNKPAIWMDGGIHAREWISPATVTYIMHKLITDNNYRDLVQNFDWYIVPIINVDGYEYTHTRDRLWRKTRRTNQGTHCVGTDPNRNWGFKWGGPGSSGDPCSEIYRGPKPFSEPETSAVANAVLARRNQIKMYLTFHSYSQLWLLPWSYTRQRPSDYSELQRLGLIGARALASTYGTRYRVGSAPEILYEAAGGSDDWAKGSAGIKYSYTLELRDTGTYGFALPASQITATGEETLRGVAATARALHKTLNTATG</sequence>
<protein>
    <recommendedName>
        <fullName evidence="13">Peptidase M14 domain-containing protein</fullName>
    </recommendedName>
</protein>
<dbReference type="EMBL" id="CAXLJM020000034">
    <property type="protein sequence ID" value="CAL8102672.1"/>
    <property type="molecule type" value="Genomic_DNA"/>
</dbReference>
<dbReference type="SUPFAM" id="SSF53187">
    <property type="entry name" value="Zn-dependent exopeptidases"/>
    <property type="match status" value="1"/>
</dbReference>
<dbReference type="Pfam" id="PF02244">
    <property type="entry name" value="Propep_M14"/>
    <property type="match status" value="1"/>
</dbReference>
<dbReference type="InterPro" id="IPR036990">
    <property type="entry name" value="M14A-like_propep"/>
</dbReference>
<reference evidence="14 15" key="1">
    <citation type="submission" date="2024-08" db="EMBL/GenBank/DDBJ databases">
        <authorList>
            <person name="Cucini C."/>
            <person name="Frati F."/>
        </authorList>
    </citation>
    <scope>NUCLEOTIDE SEQUENCE [LARGE SCALE GENOMIC DNA]</scope>
</reference>
<dbReference type="PRINTS" id="PR00765">
    <property type="entry name" value="CRBOXYPTASEA"/>
</dbReference>
<comment type="similarity">
    <text evidence="2 11">Belongs to the peptidase M14 family.</text>
</comment>
<dbReference type="Pfam" id="PF00246">
    <property type="entry name" value="Peptidase_M14"/>
    <property type="match status" value="1"/>
</dbReference>
<keyword evidence="8" id="KW-0862">Zinc</keyword>
<feature type="signal peptide" evidence="12">
    <location>
        <begin position="1"/>
        <end position="27"/>
    </location>
</feature>
<dbReference type="Gene3D" id="3.40.630.10">
    <property type="entry name" value="Zn peptidases"/>
    <property type="match status" value="1"/>
</dbReference>
<evidence type="ECO:0000256" key="4">
    <source>
        <dbReference type="ARBA" id="ARBA00022670"/>
    </source>
</evidence>
<gene>
    <name evidence="14" type="ORF">ODALV1_LOCUS11214</name>
</gene>
<dbReference type="PANTHER" id="PTHR11705">
    <property type="entry name" value="PROTEASE FAMILY M14 CARBOXYPEPTIDASE A,B"/>
    <property type="match status" value="1"/>
</dbReference>
<evidence type="ECO:0000256" key="2">
    <source>
        <dbReference type="ARBA" id="ARBA00005988"/>
    </source>
</evidence>
<dbReference type="InterPro" id="IPR003146">
    <property type="entry name" value="M14A_act_pep"/>
</dbReference>
<keyword evidence="15" id="KW-1185">Reference proteome</keyword>
<keyword evidence="10" id="KW-1015">Disulfide bond</keyword>